<dbReference type="KEGG" id="clup:CLUP02_06090"/>
<dbReference type="EMBL" id="CP019475">
    <property type="protein sequence ID" value="UQC80607.1"/>
    <property type="molecule type" value="Genomic_DNA"/>
</dbReference>
<reference evidence="2" key="1">
    <citation type="journal article" date="2021" name="Mol. Plant Microbe Interact.">
        <title>Complete Genome Sequence of the Plant-Pathogenic Fungus Colletotrichum lupini.</title>
        <authorList>
            <person name="Baroncelli R."/>
            <person name="Pensec F."/>
            <person name="Da Lio D."/>
            <person name="Boufleur T."/>
            <person name="Vicente I."/>
            <person name="Sarrocco S."/>
            <person name="Picot A."/>
            <person name="Baraldi E."/>
            <person name="Sukno S."/>
            <person name="Thon M."/>
            <person name="Le Floch G."/>
        </authorList>
    </citation>
    <scope>NUCLEOTIDE SEQUENCE</scope>
    <source>
        <strain evidence="2">IMI 504893</strain>
    </source>
</reference>
<dbReference type="RefSeq" id="XP_049142237.1">
    <property type="nucleotide sequence ID" value="XM_049285094.1"/>
</dbReference>
<evidence type="ECO:0000313" key="2">
    <source>
        <dbReference type="EMBL" id="UQC80607.1"/>
    </source>
</evidence>
<protein>
    <submittedName>
        <fullName evidence="2">Uncharacterized protein</fullName>
    </submittedName>
</protein>
<feature type="compositionally biased region" description="Polar residues" evidence="1">
    <location>
        <begin position="1"/>
        <end position="13"/>
    </location>
</feature>
<dbReference type="GeneID" id="73340104"/>
<evidence type="ECO:0000313" key="3">
    <source>
        <dbReference type="Proteomes" id="UP000830671"/>
    </source>
</evidence>
<dbReference type="Proteomes" id="UP000830671">
    <property type="component" value="Chromosome 3"/>
</dbReference>
<accession>A0A9Q8SNG5</accession>
<keyword evidence="3" id="KW-1185">Reference proteome</keyword>
<name>A0A9Q8SNG5_9PEZI</name>
<evidence type="ECO:0000256" key="1">
    <source>
        <dbReference type="SAM" id="MobiDB-lite"/>
    </source>
</evidence>
<gene>
    <name evidence="2" type="ORF">CLUP02_06090</name>
</gene>
<proteinExistence type="predicted"/>
<sequence>MSQHPIISQQRYPSTPRDPTSALQSDDSAQDDTKFYQSVIIDANPGRRKACDRSGMLPCRPVANAVANFACGRIFSPYDDDAAAKPDPLLRPAACRQLKLQRRFSLDGVATCKKKRPAAPQCVVPPAASARRVFRFVLARKHSIDPAAAAVALDTVFVPWNCGTRGGINGAWLLILAGLANADSGSVDGSQEYSTSFLSRMVNARSNRRNDRRCCWLNRERTSGVELWVFDDIIDYLELPGILGRIGLELLTADKNLMPWVQIQPSCRTCMMHVELPGWWPQIDGNNPRTKLTCWIDKVGKLGQRSRHVIRNRWSRSSRGAIIKEKSSQRKLPHLLSASAGALRLQGRKKVNLNPYSVHRPLSDFPLRMAKLHNLAQKESSSTSPQKPKATTETGLNENAETIMGFITPAACVPWCPPALSSRERRTMSAGSSIGCRVALHFVSVQSSRVPCLPHACSVRWRAGGKKAAQVGRYFPNIPFGRASPSEREERPHGTLASLASLAWKKAQAAGSLWPMNLASLHEERILCGDPNGLESKNSQGGTYHLICTKDRGLRELSALRLERFESSLSEATRQVRLAAHDYTFIITTSCPAQSIYLKGLAEYETSLAQVTITETNERYCTRLANSVVRCRLVIINTTKGKKKESKKDRLTYTSRPYTVLAIDRLLGNFFLLISRGAIQYKRRKFPRQPDLVRVSVPPLRALMGPLWLLAHWNHLDPCSVSCFFLVSLSLLSVTCGLPRLFTTSICCSSPDQGDPQLVVSPIQRLPLPPLCSPMLQFNDFASCTSSLLILQAASTSFIPPFHSMPQQMVQIVVRDGRTPALYRSRLHTRVLLVVLAVALGRHKYSVQMTLFPPHVPSGTSLVWSNANKLQGLPYNITCTAPYLSLADPTRPYCTRVHLPTTSWLLLFLHAQVPIQEIIHSHYLALLPSFSLPQSVPSLPFSLLLSPLPPFLLTVTCFLPHPHSTLSKRQRLQFYACPSQFRPRGFLILLLRPTSLSIPLSLSHLLSTVAGLALPRANSTPQSGFAHFSKPLIGCLPRQTDNLAFRRRPS</sequence>
<feature type="region of interest" description="Disordered" evidence="1">
    <location>
        <begin position="1"/>
        <end position="30"/>
    </location>
</feature>
<organism evidence="2 3">
    <name type="scientific">Colletotrichum lupini</name>
    <dbReference type="NCBI Taxonomy" id="145971"/>
    <lineage>
        <taxon>Eukaryota</taxon>
        <taxon>Fungi</taxon>
        <taxon>Dikarya</taxon>
        <taxon>Ascomycota</taxon>
        <taxon>Pezizomycotina</taxon>
        <taxon>Sordariomycetes</taxon>
        <taxon>Hypocreomycetidae</taxon>
        <taxon>Glomerellales</taxon>
        <taxon>Glomerellaceae</taxon>
        <taxon>Colletotrichum</taxon>
        <taxon>Colletotrichum acutatum species complex</taxon>
    </lineage>
</organism>
<dbReference type="AlphaFoldDB" id="A0A9Q8SNG5"/>